<dbReference type="STRING" id="1122155.SAMN02745158_00287"/>
<dbReference type="AlphaFoldDB" id="A0A1M4SVM3"/>
<accession>A0A1M4SVM3</accession>
<evidence type="ECO:0000313" key="3">
    <source>
        <dbReference type="Proteomes" id="UP000184245"/>
    </source>
</evidence>
<sequence length="51" mass="5813">MIFGLPLLTFFLAIGAPVISVILSLVFVFTFDEGDHWLTVEDIIEKFRKGR</sequence>
<evidence type="ECO:0000313" key="2">
    <source>
        <dbReference type="EMBL" id="SHE36258.1"/>
    </source>
</evidence>
<proteinExistence type="predicted"/>
<dbReference type="EMBL" id="FQVI01000001">
    <property type="protein sequence ID" value="SHE36258.1"/>
    <property type="molecule type" value="Genomic_DNA"/>
</dbReference>
<gene>
    <name evidence="2" type="ORF">SAMN02745158_00287</name>
</gene>
<keyword evidence="1" id="KW-0472">Membrane</keyword>
<evidence type="ECO:0000256" key="1">
    <source>
        <dbReference type="SAM" id="Phobius"/>
    </source>
</evidence>
<keyword evidence="1" id="KW-0812">Transmembrane</keyword>
<organism evidence="2 3">
    <name type="scientific">Lactonifactor longoviformis DSM 17459</name>
    <dbReference type="NCBI Taxonomy" id="1122155"/>
    <lineage>
        <taxon>Bacteria</taxon>
        <taxon>Bacillati</taxon>
        <taxon>Bacillota</taxon>
        <taxon>Clostridia</taxon>
        <taxon>Eubacteriales</taxon>
        <taxon>Clostridiaceae</taxon>
        <taxon>Lactonifactor</taxon>
    </lineage>
</organism>
<feature type="transmembrane region" description="Helical" evidence="1">
    <location>
        <begin position="7"/>
        <end position="31"/>
    </location>
</feature>
<protein>
    <submittedName>
        <fullName evidence="2">Putative solute:sodium symporter small subunit</fullName>
    </submittedName>
</protein>
<name>A0A1M4SVM3_9CLOT</name>
<dbReference type="Proteomes" id="UP000184245">
    <property type="component" value="Unassembled WGS sequence"/>
</dbReference>
<reference evidence="2 3" key="1">
    <citation type="submission" date="2016-11" db="EMBL/GenBank/DDBJ databases">
        <authorList>
            <person name="Jaros S."/>
            <person name="Januszkiewicz K."/>
            <person name="Wedrychowicz H."/>
        </authorList>
    </citation>
    <scope>NUCLEOTIDE SEQUENCE [LARGE SCALE GENOMIC DNA]</scope>
    <source>
        <strain evidence="2 3">DSM 17459</strain>
    </source>
</reference>
<keyword evidence="1" id="KW-1133">Transmembrane helix</keyword>
<keyword evidence="3" id="KW-1185">Reference proteome</keyword>